<name>A0AAN9XF55_PSOTE</name>
<dbReference type="Gene3D" id="3.80.10.10">
    <property type="entry name" value="Ribonuclease Inhibitor"/>
    <property type="match status" value="3"/>
</dbReference>
<reference evidence="3 4" key="1">
    <citation type="submission" date="2024-01" db="EMBL/GenBank/DDBJ databases">
        <title>The genomes of 5 underutilized Papilionoideae crops provide insights into root nodulation and disease resistanc.</title>
        <authorList>
            <person name="Jiang F."/>
        </authorList>
    </citation>
    <scope>NUCLEOTIDE SEQUENCE [LARGE SCALE GENOMIC DNA]</scope>
    <source>
        <strain evidence="3">DUOXIRENSHENG_FW03</strain>
        <tissue evidence="3">Leaves</tissue>
    </source>
</reference>
<evidence type="ECO:0000256" key="1">
    <source>
        <dbReference type="ARBA" id="ARBA00022821"/>
    </source>
</evidence>
<organism evidence="3 4">
    <name type="scientific">Psophocarpus tetragonolobus</name>
    <name type="common">Winged bean</name>
    <name type="synonym">Dolichos tetragonolobus</name>
    <dbReference type="NCBI Taxonomy" id="3891"/>
    <lineage>
        <taxon>Eukaryota</taxon>
        <taxon>Viridiplantae</taxon>
        <taxon>Streptophyta</taxon>
        <taxon>Embryophyta</taxon>
        <taxon>Tracheophyta</taxon>
        <taxon>Spermatophyta</taxon>
        <taxon>Magnoliopsida</taxon>
        <taxon>eudicotyledons</taxon>
        <taxon>Gunneridae</taxon>
        <taxon>Pentapetalae</taxon>
        <taxon>rosids</taxon>
        <taxon>fabids</taxon>
        <taxon>Fabales</taxon>
        <taxon>Fabaceae</taxon>
        <taxon>Papilionoideae</taxon>
        <taxon>50 kb inversion clade</taxon>
        <taxon>NPAAA clade</taxon>
        <taxon>indigoferoid/millettioid clade</taxon>
        <taxon>Phaseoleae</taxon>
        <taxon>Psophocarpus</taxon>
    </lineage>
</organism>
<evidence type="ECO:0000313" key="3">
    <source>
        <dbReference type="EMBL" id="KAK7389892.1"/>
    </source>
</evidence>
<dbReference type="InterPro" id="IPR050905">
    <property type="entry name" value="Plant_NBS-LRR"/>
</dbReference>
<dbReference type="AlphaFoldDB" id="A0AAN9XF55"/>
<dbReference type="InterPro" id="IPR032675">
    <property type="entry name" value="LRR_dom_sf"/>
</dbReference>
<dbReference type="Proteomes" id="UP001386955">
    <property type="component" value="Unassembled WGS sequence"/>
</dbReference>
<accession>A0AAN9XF55</accession>
<protein>
    <recommendedName>
        <fullName evidence="2">Disease resistance protein At4g27190-like leucine-rich repeats domain-containing protein</fullName>
    </recommendedName>
</protein>
<feature type="domain" description="Disease resistance protein At4g27190-like leucine-rich repeats" evidence="2">
    <location>
        <begin position="545"/>
        <end position="693"/>
    </location>
</feature>
<dbReference type="SUPFAM" id="SSF52058">
    <property type="entry name" value="L domain-like"/>
    <property type="match status" value="1"/>
</dbReference>
<dbReference type="InterPro" id="IPR057135">
    <property type="entry name" value="At4g27190-like_LRR"/>
</dbReference>
<evidence type="ECO:0000313" key="4">
    <source>
        <dbReference type="Proteomes" id="UP001386955"/>
    </source>
</evidence>
<dbReference type="EMBL" id="JAYMYS010000006">
    <property type="protein sequence ID" value="KAK7389892.1"/>
    <property type="molecule type" value="Genomic_DNA"/>
</dbReference>
<feature type="domain" description="Disease resistance protein At4g27190-like leucine-rich repeats" evidence="2">
    <location>
        <begin position="361"/>
        <end position="486"/>
    </location>
</feature>
<dbReference type="Pfam" id="PF23247">
    <property type="entry name" value="LRR_RPS2"/>
    <property type="match status" value="2"/>
</dbReference>
<keyword evidence="1" id="KW-0611">Plant defense</keyword>
<evidence type="ECO:0000259" key="2">
    <source>
        <dbReference type="Pfam" id="PF23247"/>
    </source>
</evidence>
<sequence>MEISVRMSYDHLENEELKSIFLLCAQMGHQPLIMDLVKYCYGLGILEGVYSLREARDRINTSIQKLKDSSLILDGGSSNHFNMLDMVRDAALSIAHKEQNVFTLRNGKLDDWPELKRCTSISICNSDIIDELPNVINCPQLKFFQIDSHDPSLKIPENFFKGMKRLRVLILTGIHLPSLPSSIKCLSNLRFLCLEQCILDGNLSFIRELKKLKVLSFSGSQIENFPAELGCLDMLQLLDISNCSIVTMILPIFMSRLTCLEELYIRKSLIKMLTKGETNQSPISFLSELKHLHELKVVDLCIPRAAVLPLDLFFDKLNYYNIVIGDFRMLSVGHLWMPNKYEASRSLALQLNNSANNIHSLKGIKLMFKKVESLLLGEINGVENVIYELNLDGFPHLKHLSIINNTCIKYIINSMDMSHLRDVFPNLESLCLYNLRNIEMICCSPISNASFTKLKTIKVERCSLLKNLFSFYMVKFLASVETIDVEIPNLESLNLSSVNIHKIWSDIQPPCLKKLKTLFISNCRMMEKIFSTEGNRADKVCVFPNLEEIQLSEMKMLTDIWQAEVTANSFSSLISVHIEGCEKLEKIFPCHMEGWFTSLESLKVVNCKSVEVIFEIKDSQQIDAYGIETSLQFILVEELPNMEQIWSKDPEGILDFKKLRSVQVSSCDKLWSVFPASVAKNAEKLEYMSILGCNQMVEVVACEDGLERKNETLVFPELTYMGLYFSGIKRFYEGRYIVSKIEAVGSARL</sequence>
<dbReference type="PANTHER" id="PTHR33463">
    <property type="entry name" value="NB-ARC DOMAIN-CONTAINING PROTEIN-RELATED"/>
    <property type="match status" value="1"/>
</dbReference>
<comment type="caution">
    <text evidence="3">The sequence shown here is derived from an EMBL/GenBank/DDBJ whole genome shotgun (WGS) entry which is preliminary data.</text>
</comment>
<gene>
    <name evidence="3" type="ORF">VNO78_25188</name>
</gene>
<proteinExistence type="predicted"/>
<dbReference type="PANTHER" id="PTHR33463:SF196">
    <property type="entry name" value="NB-ARC DOMAIN DISEASE RESISTANCE PROTEIN"/>
    <property type="match status" value="1"/>
</dbReference>
<keyword evidence="4" id="KW-1185">Reference proteome</keyword>